<feature type="coiled-coil region" evidence="1">
    <location>
        <begin position="10"/>
        <end position="44"/>
    </location>
</feature>
<dbReference type="EMBL" id="BARW01000101">
    <property type="protein sequence ID" value="GAI70074.1"/>
    <property type="molecule type" value="Genomic_DNA"/>
</dbReference>
<comment type="caution">
    <text evidence="2">The sequence shown here is derived from an EMBL/GenBank/DDBJ whole genome shotgun (WGS) entry which is preliminary data.</text>
</comment>
<organism evidence="2">
    <name type="scientific">marine sediment metagenome</name>
    <dbReference type="NCBI Taxonomy" id="412755"/>
    <lineage>
        <taxon>unclassified sequences</taxon>
        <taxon>metagenomes</taxon>
        <taxon>ecological metagenomes</taxon>
    </lineage>
</organism>
<name>X1SQJ3_9ZZZZ</name>
<evidence type="ECO:0000313" key="2">
    <source>
        <dbReference type="EMBL" id="GAI70074.1"/>
    </source>
</evidence>
<accession>X1SQJ3</accession>
<sequence>MKRKRTIVTLQAWRKRANENQQAVERLAEMLVRAEQLIVALKDERSIQDELIGVLNRKIASLPGSDIRRVDIPGKLELYTCTIAAMGCEHDMGSRECEGCGNWQVCEVAAA</sequence>
<keyword evidence="1" id="KW-0175">Coiled coil</keyword>
<reference evidence="2" key="1">
    <citation type="journal article" date="2014" name="Front. Microbiol.">
        <title>High frequency of phylogenetically diverse reductive dehalogenase-homologous genes in deep subseafloor sedimentary metagenomes.</title>
        <authorList>
            <person name="Kawai M."/>
            <person name="Futagami T."/>
            <person name="Toyoda A."/>
            <person name="Takaki Y."/>
            <person name="Nishi S."/>
            <person name="Hori S."/>
            <person name="Arai W."/>
            <person name="Tsubouchi T."/>
            <person name="Morono Y."/>
            <person name="Uchiyama I."/>
            <person name="Ito T."/>
            <person name="Fujiyama A."/>
            <person name="Inagaki F."/>
            <person name="Takami H."/>
        </authorList>
    </citation>
    <scope>NUCLEOTIDE SEQUENCE</scope>
    <source>
        <strain evidence="2">Expedition CK06-06</strain>
    </source>
</reference>
<dbReference type="AlphaFoldDB" id="X1SQJ3"/>
<evidence type="ECO:0000256" key="1">
    <source>
        <dbReference type="SAM" id="Coils"/>
    </source>
</evidence>
<protein>
    <submittedName>
        <fullName evidence="2">Uncharacterized protein</fullName>
    </submittedName>
</protein>
<gene>
    <name evidence="2" type="ORF">S12H4_00704</name>
</gene>
<proteinExistence type="predicted"/>